<organism evidence="2 3">
    <name type="scientific">Rhodomicrobium udaipurense</name>
    <dbReference type="NCBI Taxonomy" id="1202716"/>
    <lineage>
        <taxon>Bacteria</taxon>
        <taxon>Pseudomonadati</taxon>
        <taxon>Pseudomonadota</taxon>
        <taxon>Alphaproteobacteria</taxon>
        <taxon>Hyphomicrobiales</taxon>
        <taxon>Hyphomicrobiaceae</taxon>
        <taxon>Rhodomicrobium</taxon>
    </lineage>
</organism>
<dbReference type="RefSeq" id="WP_155954954.1">
    <property type="nucleotide sequence ID" value="NZ_JAEMUK010000006.1"/>
</dbReference>
<proteinExistence type="predicted"/>
<keyword evidence="3" id="KW-1185">Reference proteome</keyword>
<evidence type="ECO:0000313" key="2">
    <source>
        <dbReference type="EMBL" id="MBJ7542449.1"/>
    </source>
</evidence>
<sequence length="131" mass="13915">MLRISMAAAALALFAAAPMAASAAEKTLALKSNETSDIMPVYGVKDCKSLLTAVPEIEVLQGAPELTLSVRADKILPPGGKCKEKVDGGVIVAKVGKVEKPFDGPLTFRVKYKTKDATRQSAHTFDLKLFP</sequence>
<feature type="chain" id="PRO_5034457437" evidence="1">
    <location>
        <begin position="24"/>
        <end position="131"/>
    </location>
</feature>
<evidence type="ECO:0000256" key="1">
    <source>
        <dbReference type="SAM" id="SignalP"/>
    </source>
</evidence>
<keyword evidence="1" id="KW-0732">Signal</keyword>
<gene>
    <name evidence="2" type="ORF">JDN41_02640</name>
</gene>
<feature type="signal peptide" evidence="1">
    <location>
        <begin position="1"/>
        <end position="23"/>
    </location>
</feature>
<evidence type="ECO:0000313" key="3">
    <source>
        <dbReference type="Proteomes" id="UP000623250"/>
    </source>
</evidence>
<dbReference type="Proteomes" id="UP000623250">
    <property type="component" value="Unassembled WGS sequence"/>
</dbReference>
<reference evidence="2 3" key="1">
    <citation type="submission" date="2020-12" db="EMBL/GenBank/DDBJ databases">
        <title>Revised draft genomes of Rhodomicrobium vannielii ATCC 17100 and Rhodomicrobium udaipurense JA643.</title>
        <authorList>
            <person name="Conners E.M."/>
            <person name="Davenport E.J."/>
            <person name="Bose A."/>
        </authorList>
    </citation>
    <scope>NUCLEOTIDE SEQUENCE [LARGE SCALE GENOMIC DNA]</scope>
    <source>
        <strain evidence="2 3">JA643</strain>
    </source>
</reference>
<name>A0A8I1GCJ1_9HYPH</name>
<comment type="caution">
    <text evidence="2">The sequence shown here is derived from an EMBL/GenBank/DDBJ whole genome shotgun (WGS) entry which is preliminary data.</text>
</comment>
<dbReference type="EMBL" id="JAEMUK010000006">
    <property type="protein sequence ID" value="MBJ7542449.1"/>
    <property type="molecule type" value="Genomic_DNA"/>
</dbReference>
<protein>
    <submittedName>
        <fullName evidence="2">Uncharacterized protein</fullName>
    </submittedName>
</protein>
<accession>A0A8I1GCJ1</accession>
<dbReference type="AlphaFoldDB" id="A0A8I1GCJ1"/>